<evidence type="ECO:0000259" key="5">
    <source>
        <dbReference type="PROSITE" id="PS50048"/>
    </source>
</evidence>
<keyword evidence="4" id="KW-0539">Nucleus</keyword>
<evidence type="ECO:0000256" key="3">
    <source>
        <dbReference type="ARBA" id="ARBA00023163"/>
    </source>
</evidence>
<feature type="non-terminal residue" evidence="6">
    <location>
        <position position="1"/>
    </location>
</feature>
<evidence type="ECO:0000313" key="7">
    <source>
        <dbReference type="Proteomes" id="UP000001294"/>
    </source>
</evidence>
<dbReference type="InterPro" id="IPR053175">
    <property type="entry name" value="DHMBA_Reg_Transcription_Factor"/>
</dbReference>
<dbReference type="Gene3D" id="4.10.240.10">
    <property type="entry name" value="Zn(2)-C6 fungal-type DNA-binding domain"/>
    <property type="match status" value="1"/>
</dbReference>
<dbReference type="HOGENOM" id="CLU_013866_5_3_1"/>
<evidence type="ECO:0000256" key="1">
    <source>
        <dbReference type="ARBA" id="ARBA00023015"/>
    </source>
</evidence>
<keyword evidence="1" id="KW-0805">Transcription regulation</keyword>
<dbReference type="PROSITE" id="PS50048">
    <property type="entry name" value="ZN2_CY6_FUNGAL_2"/>
    <property type="match status" value="1"/>
</dbReference>
<dbReference type="InterPro" id="IPR001138">
    <property type="entry name" value="Zn2Cys6_DnaBD"/>
</dbReference>
<dbReference type="PANTHER" id="PTHR38791">
    <property type="entry name" value="ZN(II)2CYS6 TRANSCRIPTION FACTOR (EUROFUNG)-RELATED-RELATED"/>
    <property type="match status" value="1"/>
</dbReference>
<dbReference type="GO" id="GO:0003677">
    <property type="term" value="F:DNA binding"/>
    <property type="evidence" value="ECO:0007669"/>
    <property type="project" value="UniProtKB-KW"/>
</dbReference>
<dbReference type="Pfam" id="PF00172">
    <property type="entry name" value="Zn_clus"/>
    <property type="match status" value="1"/>
</dbReference>
<evidence type="ECO:0000256" key="4">
    <source>
        <dbReference type="ARBA" id="ARBA00023242"/>
    </source>
</evidence>
<feature type="domain" description="Zn(2)-C6 fungal-type" evidence="5">
    <location>
        <begin position="10"/>
        <end position="38"/>
    </location>
</feature>
<dbReference type="GO" id="GO:0008270">
    <property type="term" value="F:zinc ion binding"/>
    <property type="evidence" value="ECO:0007669"/>
    <property type="project" value="InterPro"/>
</dbReference>
<dbReference type="EMBL" id="DS995899">
    <property type="protein sequence ID" value="EEA27643.1"/>
    <property type="molecule type" value="Genomic_DNA"/>
</dbReference>
<dbReference type="InterPro" id="IPR021858">
    <property type="entry name" value="Fun_TF"/>
</dbReference>
<accession>B6Q6V3</accession>
<evidence type="ECO:0000256" key="2">
    <source>
        <dbReference type="ARBA" id="ARBA00023125"/>
    </source>
</evidence>
<dbReference type="SUPFAM" id="SSF57701">
    <property type="entry name" value="Zn2/Cys6 DNA-binding domain"/>
    <property type="match status" value="1"/>
</dbReference>
<sequence>MVYCGRPSGSCDACRRKRGKCDQKRPGCNQCSRKRIPCPGYRDMSSQIFRDLTQATVRKYHAKRSSTVVTSKSQKRSPKIAKANPSQSLEDVALNFFIRVYAPSSPSSWLVHLESVLSGYNVNNQPSLSAVLAPAIAIFLHEQKQASLMNLARKHYLAAIAEMSLSLTSIQHAVKDSTLMSINLLTLFEARAFQGRSSPTDWTTHIEGAVELIRLRGQDQFNSVLGQALFLDTVNNIRTSCAQRRIALPAPIVDLLQTLLQADSPPLSYGLLEIGVGNVVDNIIELVAGMQPGAVYHNDYTAVIRKGLDLDSQVSELSRQLWRIQSYRVLPTDTSEMWRYNGLAHDYDNPQSARLWNLLRMLRLYLNKWICRAYNKAIFNHQQQREKEGEPSDIDLVLHRIPETTVANTVLMAVDILSSVPYFCNLISSLESFSSSSSSSTVRWLIWPLSVVAVSPLSPISMQIHARNCLRKLGEEMGFVQAVEIINMLDNSETLEDWLHLYHLS</sequence>
<evidence type="ECO:0000313" key="6">
    <source>
        <dbReference type="EMBL" id="EEA27643.1"/>
    </source>
</evidence>
<organism evidence="6 7">
    <name type="scientific">Talaromyces marneffei (strain ATCC 18224 / CBS 334.59 / QM 7333)</name>
    <name type="common">Penicillium marneffei</name>
    <dbReference type="NCBI Taxonomy" id="441960"/>
    <lineage>
        <taxon>Eukaryota</taxon>
        <taxon>Fungi</taxon>
        <taxon>Dikarya</taxon>
        <taxon>Ascomycota</taxon>
        <taxon>Pezizomycotina</taxon>
        <taxon>Eurotiomycetes</taxon>
        <taxon>Eurotiomycetidae</taxon>
        <taxon>Eurotiales</taxon>
        <taxon>Trichocomaceae</taxon>
        <taxon>Talaromyces</taxon>
        <taxon>Talaromyces sect. Talaromyces</taxon>
    </lineage>
</organism>
<gene>
    <name evidence="6" type="ORF">PMAA_025040</name>
</gene>
<keyword evidence="2" id="KW-0238">DNA-binding</keyword>
<dbReference type="AlphaFoldDB" id="B6Q6V3"/>
<dbReference type="STRING" id="441960.B6Q6V3"/>
<proteinExistence type="predicted"/>
<dbReference type="Pfam" id="PF11951">
    <property type="entry name" value="Fungal_trans_2"/>
    <property type="match status" value="1"/>
</dbReference>
<dbReference type="CDD" id="cd00067">
    <property type="entry name" value="GAL4"/>
    <property type="match status" value="1"/>
</dbReference>
<name>B6Q6V3_TALMQ</name>
<dbReference type="SMART" id="SM00066">
    <property type="entry name" value="GAL4"/>
    <property type="match status" value="1"/>
</dbReference>
<keyword evidence="3" id="KW-0804">Transcription</keyword>
<dbReference type="OrthoDB" id="5429770at2759"/>
<reference evidence="7" key="1">
    <citation type="journal article" date="2015" name="Genome Announc.">
        <title>Genome sequence of the AIDS-associated pathogen Penicillium marneffei (ATCC18224) and its near taxonomic relative Talaromyces stipitatus (ATCC10500).</title>
        <authorList>
            <person name="Nierman W.C."/>
            <person name="Fedorova-Abrams N.D."/>
            <person name="Andrianopoulos A."/>
        </authorList>
    </citation>
    <scope>NUCLEOTIDE SEQUENCE [LARGE SCALE GENOMIC DNA]</scope>
    <source>
        <strain evidence="7">ATCC 18224 / CBS 334.59 / QM 7333</strain>
    </source>
</reference>
<dbReference type="GO" id="GO:0000981">
    <property type="term" value="F:DNA-binding transcription factor activity, RNA polymerase II-specific"/>
    <property type="evidence" value="ECO:0007669"/>
    <property type="project" value="InterPro"/>
</dbReference>
<dbReference type="PROSITE" id="PS00463">
    <property type="entry name" value="ZN2_CY6_FUNGAL_1"/>
    <property type="match status" value="1"/>
</dbReference>
<keyword evidence="7" id="KW-1185">Reference proteome</keyword>
<dbReference type="InterPro" id="IPR036864">
    <property type="entry name" value="Zn2-C6_fun-type_DNA-bd_sf"/>
</dbReference>
<dbReference type="VEuPathDB" id="FungiDB:PMAA_025040"/>
<dbReference type="Proteomes" id="UP000001294">
    <property type="component" value="Unassembled WGS sequence"/>
</dbReference>
<protein>
    <recommendedName>
        <fullName evidence="5">Zn(2)-C6 fungal-type domain-containing protein</fullName>
    </recommendedName>
</protein>